<dbReference type="AlphaFoldDB" id="H2Z648"/>
<dbReference type="Proteomes" id="UP000007875">
    <property type="component" value="Unassembled WGS sequence"/>
</dbReference>
<dbReference type="HOGENOM" id="CLU_1762899_0_0_1"/>
<keyword evidence="3" id="KW-1185">Reference proteome</keyword>
<dbReference type="Ensembl" id="ENSCSAVT00000013209.1">
    <property type="protein sequence ID" value="ENSCSAVP00000013060.1"/>
    <property type="gene ID" value="ENSCSAVG00000007671.1"/>
</dbReference>
<evidence type="ECO:0000313" key="2">
    <source>
        <dbReference type="Ensembl" id="ENSCSAVP00000013060.1"/>
    </source>
</evidence>
<sequence>MDPYPGSRFRRSEMNYPQQPPPMPSTLSARSSGQAYQGNDRQSWQAATTSQREPYAKSFREGFYPNQRKQEPDSMSWQHKEKAGLPEVPAEVKKLMTNFNLSPADLQKLSQMPENQISLSNLARVIGDLKQQKESPRKEQPKPMPNTR</sequence>
<dbReference type="GeneTree" id="ENSGT00530000066781"/>
<evidence type="ECO:0000256" key="1">
    <source>
        <dbReference type="SAM" id="MobiDB-lite"/>
    </source>
</evidence>
<feature type="region of interest" description="Disordered" evidence="1">
    <location>
        <begin position="125"/>
        <end position="148"/>
    </location>
</feature>
<reference evidence="3" key="1">
    <citation type="submission" date="2003-08" db="EMBL/GenBank/DDBJ databases">
        <authorList>
            <person name="Birren B."/>
            <person name="Nusbaum C."/>
            <person name="Abebe A."/>
            <person name="Abouelleil A."/>
            <person name="Adekoya E."/>
            <person name="Ait-zahra M."/>
            <person name="Allen N."/>
            <person name="Allen T."/>
            <person name="An P."/>
            <person name="Anderson M."/>
            <person name="Anderson S."/>
            <person name="Arachchi H."/>
            <person name="Armbruster J."/>
            <person name="Bachantsang P."/>
            <person name="Baldwin J."/>
            <person name="Barry A."/>
            <person name="Bayul T."/>
            <person name="Blitshsteyn B."/>
            <person name="Bloom T."/>
            <person name="Blye J."/>
            <person name="Boguslavskiy L."/>
            <person name="Borowsky M."/>
            <person name="Boukhgalter B."/>
            <person name="Brunache A."/>
            <person name="Butler J."/>
            <person name="Calixte N."/>
            <person name="Calvo S."/>
            <person name="Camarata J."/>
            <person name="Campo K."/>
            <person name="Chang J."/>
            <person name="Cheshatsang Y."/>
            <person name="Citroen M."/>
            <person name="Collymore A."/>
            <person name="Considine T."/>
            <person name="Cook A."/>
            <person name="Cooke P."/>
            <person name="Corum B."/>
            <person name="Cuomo C."/>
            <person name="David R."/>
            <person name="Dawoe T."/>
            <person name="Degray S."/>
            <person name="Dodge S."/>
            <person name="Dooley K."/>
            <person name="Dorje P."/>
            <person name="Dorjee K."/>
            <person name="Dorris L."/>
            <person name="Duffey N."/>
            <person name="Dupes A."/>
            <person name="Elkins T."/>
            <person name="Engels R."/>
            <person name="Erickson J."/>
            <person name="Farina A."/>
            <person name="Faro S."/>
            <person name="Ferreira P."/>
            <person name="Fischer H."/>
            <person name="Fitzgerald M."/>
            <person name="Foley K."/>
            <person name="Gage D."/>
            <person name="Galagan J."/>
            <person name="Gearin G."/>
            <person name="Gnerre S."/>
            <person name="Gnirke A."/>
            <person name="Goyette A."/>
            <person name="Graham J."/>
            <person name="Grandbois E."/>
            <person name="Gyaltsen K."/>
            <person name="Hafez N."/>
            <person name="Hagopian D."/>
            <person name="Hagos B."/>
            <person name="Hall J."/>
            <person name="Hatcher B."/>
            <person name="Heller A."/>
            <person name="Higgins H."/>
            <person name="Honan T."/>
            <person name="Horn A."/>
            <person name="Houde N."/>
            <person name="Hughes L."/>
            <person name="Hulme W."/>
            <person name="Husby E."/>
            <person name="Iliev I."/>
            <person name="Jaffe D."/>
            <person name="Jones C."/>
            <person name="Kamal M."/>
            <person name="Kamat A."/>
            <person name="Kamvysselis M."/>
            <person name="Karlsson E."/>
            <person name="Kells C."/>
            <person name="Kieu A."/>
            <person name="Kisner P."/>
            <person name="Kodira C."/>
            <person name="Kulbokas E."/>
            <person name="Labutti K."/>
            <person name="Lama D."/>
            <person name="Landers T."/>
            <person name="Leger J."/>
            <person name="Levine S."/>
            <person name="Lewis D."/>
            <person name="Lewis T."/>
            <person name="Lindblad-toh K."/>
            <person name="Liu X."/>
            <person name="Lokyitsang T."/>
            <person name="Lokyitsang Y."/>
            <person name="Lucien O."/>
            <person name="Lui A."/>
            <person name="Ma L.J."/>
            <person name="Mabbitt R."/>
            <person name="Macdonald J."/>
            <person name="Maclean C."/>
            <person name="Major J."/>
            <person name="Manning J."/>
            <person name="Marabella R."/>
            <person name="Maru K."/>
            <person name="Matthews C."/>
            <person name="Mauceli E."/>
            <person name="Mccarthy M."/>
            <person name="Mcdonough S."/>
            <person name="Mcghee T."/>
            <person name="Meldrim J."/>
            <person name="Meneus L."/>
            <person name="Mesirov J."/>
            <person name="Mihalev A."/>
            <person name="Mihova T."/>
            <person name="Mikkelsen T."/>
            <person name="Mlenga V."/>
            <person name="Moru K."/>
            <person name="Mozes J."/>
            <person name="Mulrain L."/>
            <person name="Munson G."/>
            <person name="Naylor J."/>
            <person name="Newes C."/>
            <person name="Nguyen C."/>
            <person name="Nguyen N."/>
            <person name="Nguyen T."/>
            <person name="Nicol R."/>
            <person name="Nielsen C."/>
            <person name="Nizzari M."/>
            <person name="Norbu C."/>
            <person name="Norbu N."/>
            <person name="O'donnell P."/>
            <person name="Okoawo O."/>
            <person name="O'leary S."/>
            <person name="Omotosho B."/>
            <person name="O'neill K."/>
            <person name="Osman S."/>
            <person name="Parker S."/>
            <person name="Perrin D."/>
            <person name="Phunkhang P."/>
            <person name="Piqani B."/>
            <person name="Purcell S."/>
            <person name="Rachupka T."/>
            <person name="Ramasamy U."/>
            <person name="Rameau R."/>
            <person name="Ray V."/>
            <person name="Raymond C."/>
            <person name="Retta R."/>
            <person name="Richardson S."/>
            <person name="Rise C."/>
            <person name="Rodriguez J."/>
            <person name="Rogers J."/>
            <person name="Rogov P."/>
            <person name="Rutman M."/>
            <person name="Schupbach R."/>
            <person name="Seaman C."/>
            <person name="Settipalli S."/>
            <person name="Sharpe T."/>
            <person name="Sheridan J."/>
            <person name="Sherpa N."/>
            <person name="Shi J."/>
            <person name="Smirnov S."/>
            <person name="Smith C."/>
            <person name="Sougnez C."/>
            <person name="Spencer B."/>
            <person name="Stalker J."/>
            <person name="Stange-thomann N."/>
            <person name="Stavropoulos S."/>
            <person name="Stetson K."/>
            <person name="Stone C."/>
            <person name="Stone S."/>
            <person name="Stubbs M."/>
            <person name="Talamas J."/>
            <person name="Tchuinga P."/>
            <person name="Tenzing P."/>
            <person name="Tesfaye S."/>
            <person name="Theodore J."/>
            <person name="Thoulutsang Y."/>
            <person name="Topham K."/>
            <person name="Towey S."/>
            <person name="Tsamla T."/>
            <person name="Tsomo N."/>
            <person name="Vallee D."/>
            <person name="Vassiliev H."/>
            <person name="Venkataraman V."/>
            <person name="Vinson J."/>
            <person name="Vo A."/>
            <person name="Wade C."/>
            <person name="Wang S."/>
            <person name="Wangchuk T."/>
            <person name="Wangdi T."/>
            <person name="Whittaker C."/>
            <person name="Wilkinson J."/>
            <person name="Wu Y."/>
            <person name="Wyman D."/>
            <person name="Yadav S."/>
            <person name="Yang S."/>
            <person name="Yang X."/>
            <person name="Yeager S."/>
            <person name="Yee E."/>
            <person name="Young G."/>
            <person name="Zainoun J."/>
            <person name="Zembeck L."/>
            <person name="Zimmer A."/>
            <person name="Zody M."/>
            <person name="Lander E."/>
        </authorList>
    </citation>
    <scope>NUCLEOTIDE SEQUENCE [LARGE SCALE GENOMIC DNA]</scope>
</reference>
<name>H2Z648_CIOSA</name>
<reference evidence="2" key="3">
    <citation type="submission" date="2025-09" db="UniProtKB">
        <authorList>
            <consortium name="Ensembl"/>
        </authorList>
    </citation>
    <scope>IDENTIFICATION</scope>
</reference>
<feature type="compositionally biased region" description="Basic and acidic residues" evidence="1">
    <location>
        <begin position="130"/>
        <end position="141"/>
    </location>
</feature>
<proteinExistence type="predicted"/>
<organism evidence="2 3">
    <name type="scientific">Ciona savignyi</name>
    <name type="common">Pacific transparent sea squirt</name>
    <dbReference type="NCBI Taxonomy" id="51511"/>
    <lineage>
        <taxon>Eukaryota</taxon>
        <taxon>Metazoa</taxon>
        <taxon>Chordata</taxon>
        <taxon>Tunicata</taxon>
        <taxon>Ascidiacea</taxon>
        <taxon>Phlebobranchia</taxon>
        <taxon>Cionidae</taxon>
        <taxon>Ciona</taxon>
    </lineage>
</organism>
<evidence type="ECO:0000313" key="3">
    <source>
        <dbReference type="Proteomes" id="UP000007875"/>
    </source>
</evidence>
<reference evidence="2" key="2">
    <citation type="submission" date="2025-08" db="UniProtKB">
        <authorList>
            <consortium name="Ensembl"/>
        </authorList>
    </citation>
    <scope>IDENTIFICATION</scope>
</reference>
<feature type="region of interest" description="Disordered" evidence="1">
    <location>
        <begin position="1"/>
        <end position="84"/>
    </location>
</feature>
<accession>H2Z648</accession>
<feature type="compositionally biased region" description="Basic and acidic residues" evidence="1">
    <location>
        <begin position="68"/>
        <end position="84"/>
    </location>
</feature>
<feature type="compositionally biased region" description="Polar residues" evidence="1">
    <location>
        <begin position="25"/>
        <end position="52"/>
    </location>
</feature>
<protein>
    <submittedName>
        <fullName evidence="2">Uncharacterized protein</fullName>
    </submittedName>
</protein>
<dbReference type="InParanoid" id="H2Z648"/>